<evidence type="ECO:0000256" key="1">
    <source>
        <dbReference type="ARBA" id="ARBA00010529"/>
    </source>
</evidence>
<proteinExistence type="inferred from homology"/>
<protein>
    <submittedName>
        <fullName evidence="3">DNA-binding protein HU-alpha</fullName>
    </submittedName>
</protein>
<reference evidence="3 4" key="1">
    <citation type="submission" date="2020-08" db="EMBL/GenBank/DDBJ databases">
        <title>Genomic Encyclopedia of Type Strains, Phase IV (KMG-IV): sequencing the most valuable type-strain genomes for metagenomic binning, comparative biology and taxonomic classification.</title>
        <authorList>
            <person name="Goeker M."/>
        </authorList>
    </citation>
    <scope>NUCLEOTIDE SEQUENCE [LARGE SCALE GENOMIC DNA]</scope>
    <source>
        <strain evidence="3 4">DSM 102234</strain>
    </source>
</reference>
<accession>A0A7W6E8U8</accession>
<evidence type="ECO:0000256" key="2">
    <source>
        <dbReference type="ARBA" id="ARBA00023125"/>
    </source>
</evidence>
<gene>
    <name evidence="3" type="ORF">GGR95_003233</name>
</gene>
<dbReference type="RefSeq" id="WP_184567607.1">
    <property type="nucleotide sequence ID" value="NZ_JACIEI010000016.1"/>
</dbReference>
<dbReference type="AlphaFoldDB" id="A0A7W6E8U8"/>
<dbReference type="SUPFAM" id="SSF47729">
    <property type="entry name" value="IHF-like DNA-binding proteins"/>
    <property type="match status" value="1"/>
</dbReference>
<comment type="caution">
    <text evidence="3">The sequence shown here is derived from an EMBL/GenBank/DDBJ whole genome shotgun (WGS) entry which is preliminary data.</text>
</comment>
<dbReference type="GO" id="GO:0030527">
    <property type="term" value="F:structural constituent of chromatin"/>
    <property type="evidence" value="ECO:0007669"/>
    <property type="project" value="InterPro"/>
</dbReference>
<sequence length="169" mass="17807">MTTAVKTPAKAPAKAAAKTPIKVAAKAPAKATPKTTTIVSSTEAAIKPTASAPTAKLPTAAITTPTVASAIDPILGNELRKKELFDLVVDRSGMKKKDVKPIVEAMLAVLGDAFAEQREMDLQPLGKLKIQRSKELADGQMTILKLRQKTARMNAAIDTGLSNPIDPEL</sequence>
<evidence type="ECO:0000313" key="4">
    <source>
        <dbReference type="Proteomes" id="UP000530268"/>
    </source>
</evidence>
<dbReference type="EMBL" id="JACIEI010000016">
    <property type="protein sequence ID" value="MBB3995576.1"/>
    <property type="molecule type" value="Genomic_DNA"/>
</dbReference>
<dbReference type="Proteomes" id="UP000530268">
    <property type="component" value="Unassembled WGS sequence"/>
</dbReference>
<dbReference type="InterPro" id="IPR000119">
    <property type="entry name" value="Hist_DNA-bd"/>
</dbReference>
<keyword evidence="2 3" id="KW-0238">DNA-binding</keyword>
<keyword evidence="4" id="KW-1185">Reference proteome</keyword>
<dbReference type="InterPro" id="IPR010992">
    <property type="entry name" value="IHF-like_DNA-bd_dom_sf"/>
</dbReference>
<dbReference type="Gene3D" id="4.10.520.10">
    <property type="entry name" value="IHF-like DNA-binding proteins"/>
    <property type="match status" value="1"/>
</dbReference>
<organism evidence="3 4">
    <name type="scientific">Sulfitobacter undariae</name>
    <dbReference type="NCBI Taxonomy" id="1563671"/>
    <lineage>
        <taxon>Bacteria</taxon>
        <taxon>Pseudomonadati</taxon>
        <taxon>Pseudomonadota</taxon>
        <taxon>Alphaproteobacteria</taxon>
        <taxon>Rhodobacterales</taxon>
        <taxon>Roseobacteraceae</taxon>
        <taxon>Sulfitobacter</taxon>
    </lineage>
</organism>
<dbReference type="GO" id="GO:0003677">
    <property type="term" value="F:DNA binding"/>
    <property type="evidence" value="ECO:0007669"/>
    <property type="project" value="UniProtKB-KW"/>
</dbReference>
<dbReference type="Pfam" id="PF00216">
    <property type="entry name" value="Bac_DNA_binding"/>
    <property type="match status" value="1"/>
</dbReference>
<name>A0A7W6E8U8_9RHOB</name>
<comment type="similarity">
    <text evidence="1">Belongs to the bacterial histone-like protein family.</text>
</comment>
<evidence type="ECO:0000313" key="3">
    <source>
        <dbReference type="EMBL" id="MBB3995576.1"/>
    </source>
</evidence>